<evidence type="ECO:0000313" key="3">
    <source>
        <dbReference type="Proteomes" id="UP001589693"/>
    </source>
</evidence>
<dbReference type="Pfam" id="PF14417">
    <property type="entry name" value="MEDS"/>
    <property type="match status" value="1"/>
</dbReference>
<comment type="caution">
    <text evidence="2">The sequence shown here is derived from an EMBL/GenBank/DDBJ whole genome shotgun (WGS) entry which is preliminary data.</text>
</comment>
<sequence>MSEREFLHQVCVYRSAEEFLATTLPFIRDGLRLGDPVLAVTTPANVELIENALGADAGGVEFADAESWYGTPLATLSAYNRYVARWREHPGHVRIVGEPVWSRRTVQQVVEWQRYESALNIAFASSPAWAVCTYDARALDPAIVINARRTHPEVATGPDTASRCAEYVAPADFFRLCDAVTPLPGPPPDAAVLPFTGDLSSVRRFATFQAMRHGLTGDRVMLFVAAAVEAATHVAEQGSRRLVVRMWSSEGKVVFAITAPDVRVVDPVLGYAPPSLRERPGDGLWFVRQVCELVEIRPGDPGMTVRLHFPII</sequence>
<name>A0ABV6A7R7_9PSEU</name>
<dbReference type="InterPro" id="IPR036890">
    <property type="entry name" value="HATPase_C_sf"/>
</dbReference>
<gene>
    <name evidence="2" type="ORF">ACFFQA_34740</name>
</gene>
<organism evidence="2 3">
    <name type="scientific">Allokutzneria oryzae</name>
    <dbReference type="NCBI Taxonomy" id="1378989"/>
    <lineage>
        <taxon>Bacteria</taxon>
        <taxon>Bacillati</taxon>
        <taxon>Actinomycetota</taxon>
        <taxon>Actinomycetes</taxon>
        <taxon>Pseudonocardiales</taxon>
        <taxon>Pseudonocardiaceae</taxon>
        <taxon>Allokutzneria</taxon>
    </lineage>
</organism>
<proteinExistence type="predicted"/>
<accession>A0ABV6A7R7</accession>
<feature type="domain" description="MEDS" evidence="1">
    <location>
        <begin position="8"/>
        <end position="152"/>
    </location>
</feature>
<dbReference type="InterPro" id="IPR025847">
    <property type="entry name" value="MEDS_domain"/>
</dbReference>
<dbReference type="EMBL" id="JBHLZU010000033">
    <property type="protein sequence ID" value="MFB9909123.1"/>
    <property type="molecule type" value="Genomic_DNA"/>
</dbReference>
<protein>
    <submittedName>
        <fullName evidence="2">Anti-sigma factor RsbA family regulatory protein</fullName>
    </submittedName>
</protein>
<dbReference type="RefSeq" id="WP_377861573.1">
    <property type="nucleotide sequence ID" value="NZ_JBHLZU010000033.1"/>
</dbReference>
<dbReference type="InterPro" id="IPR047718">
    <property type="entry name" value="RsbA-like_anti_sig"/>
</dbReference>
<evidence type="ECO:0000259" key="1">
    <source>
        <dbReference type="Pfam" id="PF14417"/>
    </source>
</evidence>
<reference evidence="2 3" key="1">
    <citation type="submission" date="2024-09" db="EMBL/GenBank/DDBJ databases">
        <authorList>
            <person name="Sun Q."/>
            <person name="Mori K."/>
        </authorList>
    </citation>
    <scope>NUCLEOTIDE SEQUENCE [LARGE SCALE GENOMIC DNA]</scope>
    <source>
        <strain evidence="2 3">TBRC 7907</strain>
    </source>
</reference>
<dbReference type="NCBIfam" id="NF041045">
    <property type="entry name" value="RsbA_anti_sig"/>
    <property type="match status" value="1"/>
</dbReference>
<dbReference type="Gene3D" id="3.30.565.10">
    <property type="entry name" value="Histidine kinase-like ATPase, C-terminal domain"/>
    <property type="match status" value="1"/>
</dbReference>
<evidence type="ECO:0000313" key="2">
    <source>
        <dbReference type="EMBL" id="MFB9909123.1"/>
    </source>
</evidence>
<keyword evidence="3" id="KW-1185">Reference proteome</keyword>
<dbReference type="Proteomes" id="UP001589693">
    <property type="component" value="Unassembled WGS sequence"/>
</dbReference>